<dbReference type="EMBL" id="JAUFQH010000013">
    <property type="protein sequence ID" value="MDN3620632.1"/>
    <property type="molecule type" value="Genomic_DNA"/>
</dbReference>
<evidence type="ECO:0000313" key="2">
    <source>
        <dbReference type="Proteomes" id="UP001228636"/>
    </source>
</evidence>
<sequence>MCTYKIFTKQELFSRAEEANRDYLNGNFSTQEDFEKESANW</sequence>
<reference evidence="1 2" key="1">
    <citation type="journal article" date="2014" name="Int. J. Syst. Evol. Microbiol.">
        <title>Complete genome sequence of Corynebacterium casei LMG S-19264T (=DSM 44701T), isolated from a smear-ripened cheese.</title>
        <authorList>
            <consortium name="US DOE Joint Genome Institute (JGI-PGF)"/>
            <person name="Walter F."/>
            <person name="Albersmeier A."/>
            <person name="Kalinowski J."/>
            <person name="Ruckert C."/>
        </authorList>
    </citation>
    <scope>NUCLEOTIDE SEQUENCE [LARGE SCALE GENOMIC DNA]</scope>
    <source>
        <strain evidence="1 2">CECT 8670</strain>
    </source>
</reference>
<dbReference type="RefSeq" id="WP_261973193.1">
    <property type="nucleotide sequence ID" value="NZ_CP019336.1"/>
</dbReference>
<dbReference type="AlphaFoldDB" id="A0AAJ1QYR8"/>
<comment type="caution">
    <text evidence="1">The sequence shown here is derived from an EMBL/GenBank/DDBJ whole genome shotgun (WGS) entry which is preliminary data.</text>
</comment>
<accession>A0AAJ1QYR8</accession>
<protein>
    <submittedName>
        <fullName evidence="1">Uncharacterized protein</fullName>
    </submittedName>
</protein>
<name>A0AAJ1QYR8_9FLAO</name>
<organism evidence="1 2">
    <name type="scientific">Polaribacter sejongensis</name>
    <dbReference type="NCBI Taxonomy" id="985043"/>
    <lineage>
        <taxon>Bacteria</taxon>
        <taxon>Pseudomonadati</taxon>
        <taxon>Bacteroidota</taxon>
        <taxon>Flavobacteriia</taxon>
        <taxon>Flavobacteriales</taxon>
        <taxon>Flavobacteriaceae</taxon>
    </lineage>
</organism>
<proteinExistence type="predicted"/>
<dbReference type="Proteomes" id="UP001228636">
    <property type="component" value="Unassembled WGS sequence"/>
</dbReference>
<evidence type="ECO:0000313" key="1">
    <source>
        <dbReference type="EMBL" id="MDN3620632.1"/>
    </source>
</evidence>
<gene>
    <name evidence="1" type="ORF">QWY81_14295</name>
</gene>